<name>A0ABZ0CNU7_9BURK</name>
<evidence type="ECO:0000313" key="5">
    <source>
        <dbReference type="Proteomes" id="UP001303946"/>
    </source>
</evidence>
<protein>
    <submittedName>
        <fullName evidence="4">ABC transporter substrate-binding protein</fullName>
    </submittedName>
</protein>
<dbReference type="InterPro" id="IPR028081">
    <property type="entry name" value="Leu-bd"/>
</dbReference>
<gene>
    <name evidence="4" type="ORF">RXV79_17155</name>
</gene>
<feature type="domain" description="Leucine-binding protein" evidence="3">
    <location>
        <begin position="30"/>
        <end position="358"/>
    </location>
</feature>
<proteinExistence type="inferred from homology"/>
<dbReference type="Proteomes" id="UP001303946">
    <property type="component" value="Chromosome"/>
</dbReference>
<keyword evidence="2" id="KW-0732">Signal</keyword>
<evidence type="ECO:0000259" key="3">
    <source>
        <dbReference type="Pfam" id="PF13458"/>
    </source>
</evidence>
<dbReference type="PANTHER" id="PTHR47235:SF1">
    <property type="entry name" value="BLR6548 PROTEIN"/>
    <property type="match status" value="1"/>
</dbReference>
<dbReference type="RefSeq" id="WP_316699204.1">
    <property type="nucleotide sequence ID" value="NZ_CP136336.1"/>
</dbReference>
<evidence type="ECO:0000313" key="4">
    <source>
        <dbReference type="EMBL" id="WOB06648.1"/>
    </source>
</evidence>
<dbReference type="Gene3D" id="3.40.50.2300">
    <property type="match status" value="2"/>
</dbReference>
<dbReference type="InterPro" id="IPR028082">
    <property type="entry name" value="Peripla_BP_I"/>
</dbReference>
<comment type="similarity">
    <text evidence="1">Belongs to the leucine-binding protein family.</text>
</comment>
<dbReference type="SUPFAM" id="SSF53822">
    <property type="entry name" value="Periplasmic binding protein-like I"/>
    <property type="match status" value="1"/>
</dbReference>
<accession>A0ABZ0CNU7</accession>
<dbReference type="EMBL" id="CP136336">
    <property type="protein sequence ID" value="WOB06648.1"/>
    <property type="molecule type" value="Genomic_DNA"/>
</dbReference>
<dbReference type="PANTHER" id="PTHR47235">
    <property type="entry name" value="BLR6548 PROTEIN"/>
    <property type="match status" value="1"/>
</dbReference>
<organism evidence="4 5">
    <name type="scientific">Piscinibacter gummiphilus</name>
    <dbReference type="NCBI Taxonomy" id="946333"/>
    <lineage>
        <taxon>Bacteria</taxon>
        <taxon>Pseudomonadati</taxon>
        <taxon>Pseudomonadota</taxon>
        <taxon>Betaproteobacteria</taxon>
        <taxon>Burkholderiales</taxon>
        <taxon>Sphaerotilaceae</taxon>
        <taxon>Piscinibacter</taxon>
    </lineage>
</organism>
<keyword evidence="5" id="KW-1185">Reference proteome</keyword>
<dbReference type="Pfam" id="PF13458">
    <property type="entry name" value="Peripla_BP_6"/>
    <property type="match status" value="1"/>
</dbReference>
<evidence type="ECO:0000256" key="2">
    <source>
        <dbReference type="ARBA" id="ARBA00022729"/>
    </source>
</evidence>
<reference evidence="4 5" key="1">
    <citation type="submission" date="2023-10" db="EMBL/GenBank/DDBJ databases">
        <title>Bacteria for the degradation of biodegradable plastic PBAT(Polybutylene adipate terephthalate).</title>
        <authorList>
            <person name="Weon H.-Y."/>
            <person name="Yeon J."/>
        </authorList>
    </citation>
    <scope>NUCLEOTIDE SEQUENCE [LARGE SCALE GENOMIC DNA]</scope>
    <source>
        <strain evidence="4 5">SBD 7-3</strain>
    </source>
</reference>
<sequence length="372" mass="38625">MNRRDLIVGGVAGALSAGFAGRVLAQTNVIKFGQSAAMTGLGSEHARDVRAGIVAAFEAASRTGGTRFELITLDDAGSPERCVQNVSTLLGSNVAALVGLTSGAGTEAAMSAIEQQQMALVGPASGTMGLRNDKVHSAFHVRAGHDLEFKRMVTYAHERALLRVGLVHQVGITPANLGAMTGALASAGIAPREVIAVDQNPASFQAASNRLAGASLDCVLFVTNAAPVAAIIDQMHAARYKGLFYASSMAGQDLIETLTARGQSAILSVVVPRPSAMGLQVVSRCQQDLTAMKSDERVNVATLEGYISGRIAVEAARNAMRGAGANKRGIKEALSNLRADLGGYTVQFTPGSTQGSKYVELVALDRYGRMVG</sequence>
<evidence type="ECO:0000256" key="1">
    <source>
        <dbReference type="ARBA" id="ARBA00010062"/>
    </source>
</evidence>